<organism evidence="1">
    <name type="scientific">uncultured Phycisphaerae bacterium</name>
    <dbReference type="NCBI Taxonomy" id="904963"/>
    <lineage>
        <taxon>Bacteria</taxon>
        <taxon>Pseudomonadati</taxon>
        <taxon>Planctomycetota</taxon>
        <taxon>Phycisphaerae</taxon>
        <taxon>environmental samples</taxon>
    </lineage>
</organism>
<proteinExistence type="predicted"/>
<dbReference type="EMBL" id="CADCUQ010000570">
    <property type="protein sequence ID" value="CAA9415032.1"/>
    <property type="molecule type" value="Genomic_DNA"/>
</dbReference>
<protein>
    <submittedName>
        <fullName evidence="1">Uncharacterized protein</fullName>
    </submittedName>
</protein>
<dbReference type="AlphaFoldDB" id="A0A6J4PFR9"/>
<evidence type="ECO:0000313" key="1">
    <source>
        <dbReference type="EMBL" id="CAA9415032.1"/>
    </source>
</evidence>
<accession>A0A6J4PFR9</accession>
<sequence length="61" mass="7140">MTERLRTVRPCWKVWQPLAVSRGRVETPAGKQPINRVNHKWWNHGPRVSPDLGRVRMVVAE</sequence>
<gene>
    <name evidence="1" type="ORF">AVDCRST_MAG64-2546</name>
</gene>
<reference evidence="1" key="1">
    <citation type="submission" date="2020-02" db="EMBL/GenBank/DDBJ databases">
        <authorList>
            <person name="Meier V. D."/>
        </authorList>
    </citation>
    <scope>NUCLEOTIDE SEQUENCE</scope>
    <source>
        <strain evidence="1">AVDCRST_MAG64</strain>
    </source>
</reference>
<name>A0A6J4PFR9_9BACT</name>